<organism evidence="6 7">
    <name type="scientific">Trichostrongylus colubriformis</name>
    <name type="common">Black scour worm</name>
    <dbReference type="NCBI Taxonomy" id="6319"/>
    <lineage>
        <taxon>Eukaryota</taxon>
        <taxon>Metazoa</taxon>
        <taxon>Ecdysozoa</taxon>
        <taxon>Nematoda</taxon>
        <taxon>Chromadorea</taxon>
        <taxon>Rhabditida</taxon>
        <taxon>Rhabditina</taxon>
        <taxon>Rhabditomorpha</taxon>
        <taxon>Strongyloidea</taxon>
        <taxon>Trichostrongylidae</taxon>
        <taxon>Trichostrongylus</taxon>
    </lineage>
</organism>
<evidence type="ECO:0000256" key="1">
    <source>
        <dbReference type="ARBA" id="ARBA00004141"/>
    </source>
</evidence>
<evidence type="ECO:0000313" key="7">
    <source>
        <dbReference type="Proteomes" id="UP001331761"/>
    </source>
</evidence>
<reference evidence="6 7" key="1">
    <citation type="submission" date="2019-10" db="EMBL/GenBank/DDBJ databases">
        <title>Assembly and Annotation for the nematode Trichostrongylus colubriformis.</title>
        <authorList>
            <person name="Martin J."/>
        </authorList>
    </citation>
    <scope>NUCLEOTIDE SEQUENCE [LARGE SCALE GENOMIC DNA]</scope>
    <source>
        <strain evidence="6">G859</strain>
        <tissue evidence="6">Whole worm</tissue>
    </source>
</reference>
<accession>A0AAN8EUB8</accession>
<dbReference type="Pfam" id="PF10507">
    <property type="entry name" value="TMEM65"/>
    <property type="match status" value="1"/>
</dbReference>
<comment type="caution">
    <text evidence="6">The sequence shown here is derived from an EMBL/GenBank/DDBJ whole genome shotgun (WGS) entry which is preliminary data.</text>
</comment>
<keyword evidence="3 5" id="KW-1133">Transmembrane helix</keyword>
<dbReference type="GO" id="GO:0005739">
    <property type="term" value="C:mitochondrion"/>
    <property type="evidence" value="ECO:0007669"/>
    <property type="project" value="TreeGrafter"/>
</dbReference>
<dbReference type="GO" id="GO:0016020">
    <property type="term" value="C:membrane"/>
    <property type="evidence" value="ECO:0007669"/>
    <property type="project" value="UniProtKB-SubCell"/>
</dbReference>
<keyword evidence="4 5" id="KW-0472">Membrane</keyword>
<feature type="transmembrane region" description="Helical" evidence="5">
    <location>
        <begin position="6"/>
        <end position="28"/>
    </location>
</feature>
<dbReference type="AlphaFoldDB" id="A0AAN8EUB8"/>
<keyword evidence="7" id="KW-1185">Reference proteome</keyword>
<evidence type="ECO:0000313" key="6">
    <source>
        <dbReference type="EMBL" id="KAK5968301.1"/>
    </source>
</evidence>
<dbReference type="Proteomes" id="UP001331761">
    <property type="component" value="Unassembled WGS sequence"/>
</dbReference>
<comment type="subcellular location">
    <subcellularLocation>
        <location evidence="1">Membrane</location>
        <topology evidence="1">Multi-pass membrane protein</topology>
    </subcellularLocation>
</comment>
<gene>
    <name evidence="6" type="ORF">GCK32_019977</name>
</gene>
<dbReference type="InterPro" id="IPR019537">
    <property type="entry name" value="TMEM65"/>
</dbReference>
<protein>
    <submittedName>
        <fullName evidence="6">Uncharacterized protein</fullName>
    </submittedName>
</protein>
<dbReference type="EMBL" id="WIXE01021535">
    <property type="protein sequence ID" value="KAK5968301.1"/>
    <property type="molecule type" value="Genomic_DNA"/>
</dbReference>
<keyword evidence="2 5" id="KW-0812">Transmembrane</keyword>
<evidence type="ECO:0000256" key="5">
    <source>
        <dbReference type="SAM" id="Phobius"/>
    </source>
</evidence>
<evidence type="ECO:0000256" key="4">
    <source>
        <dbReference type="ARBA" id="ARBA00023136"/>
    </source>
</evidence>
<feature type="transmembrane region" description="Helical" evidence="5">
    <location>
        <begin position="40"/>
        <end position="60"/>
    </location>
</feature>
<dbReference type="PANTHER" id="PTHR21706:SF15">
    <property type="entry name" value="TRANSMEMBRANE PROTEIN 65"/>
    <property type="match status" value="1"/>
</dbReference>
<proteinExistence type="predicted"/>
<sequence length="77" mass="8345">MVLLKLIRYVSLIPSFVFGFVDSALMIFASEGINSTFAAVYGLSIMGAAALGNIFTNIVLLQSQVHFGHLIKRIGLK</sequence>
<evidence type="ECO:0000256" key="2">
    <source>
        <dbReference type="ARBA" id="ARBA00022692"/>
    </source>
</evidence>
<name>A0AAN8EUB8_TRICO</name>
<dbReference type="PANTHER" id="PTHR21706">
    <property type="entry name" value="TRANSMEMBRANE PROTEIN 65"/>
    <property type="match status" value="1"/>
</dbReference>
<evidence type="ECO:0000256" key="3">
    <source>
        <dbReference type="ARBA" id="ARBA00022989"/>
    </source>
</evidence>